<dbReference type="InterPro" id="IPR043161">
    <property type="entry name" value="DOCK_C_lobe_A"/>
</dbReference>
<dbReference type="PROSITE" id="PS51650">
    <property type="entry name" value="C2_DOCK"/>
    <property type="match status" value="1"/>
</dbReference>
<dbReference type="InterPro" id="IPR046769">
    <property type="entry name" value="DOCKER_Lobe_A"/>
</dbReference>
<dbReference type="CDD" id="cd11684">
    <property type="entry name" value="DHR2_DOCK"/>
    <property type="match status" value="1"/>
</dbReference>
<dbReference type="Gene3D" id="2.30.29.30">
    <property type="entry name" value="Pleckstrin-homology domain (PH domain)/Phosphotyrosine-binding domain (PTB)"/>
    <property type="match status" value="1"/>
</dbReference>
<dbReference type="SUPFAM" id="SSF48371">
    <property type="entry name" value="ARM repeat"/>
    <property type="match status" value="1"/>
</dbReference>
<feature type="region of interest" description="Disordered" evidence="4">
    <location>
        <begin position="17"/>
        <end position="50"/>
    </location>
</feature>
<dbReference type="Gene3D" id="1.25.40.410">
    <property type="match status" value="1"/>
</dbReference>
<feature type="domain" description="C2 DOCK-type" evidence="6">
    <location>
        <begin position="706"/>
        <end position="889"/>
    </location>
</feature>
<comment type="similarity">
    <text evidence="3">Belongs to the DOCK family.</text>
</comment>
<dbReference type="InterPro" id="IPR001849">
    <property type="entry name" value="PH_domain"/>
</dbReference>
<evidence type="ECO:0000313" key="8">
    <source>
        <dbReference type="Proteomes" id="UP000887569"/>
    </source>
</evidence>
<dbReference type="WBParaSite" id="PgR002_g268_t03">
    <property type="protein sequence ID" value="PgR002_g268_t03"/>
    <property type="gene ID" value="PgR002_g268"/>
</dbReference>
<organism evidence="8 9">
    <name type="scientific">Parascaris univalens</name>
    <name type="common">Nematode worm</name>
    <dbReference type="NCBI Taxonomy" id="6257"/>
    <lineage>
        <taxon>Eukaryota</taxon>
        <taxon>Metazoa</taxon>
        <taxon>Ecdysozoa</taxon>
        <taxon>Nematoda</taxon>
        <taxon>Chromadorea</taxon>
        <taxon>Rhabditida</taxon>
        <taxon>Spirurina</taxon>
        <taxon>Ascaridomorpha</taxon>
        <taxon>Ascaridoidea</taxon>
        <taxon>Ascarididae</taxon>
        <taxon>Parascaris</taxon>
    </lineage>
</organism>
<dbReference type="Proteomes" id="UP000887569">
    <property type="component" value="Unplaced"/>
</dbReference>
<feature type="region of interest" description="Disordered" evidence="4">
    <location>
        <begin position="1386"/>
        <end position="1424"/>
    </location>
</feature>
<keyword evidence="1" id="KW-0597">Phosphoprotein</keyword>
<feature type="compositionally biased region" description="Polar residues" evidence="4">
    <location>
        <begin position="933"/>
        <end position="950"/>
    </location>
</feature>
<evidence type="ECO:0000256" key="1">
    <source>
        <dbReference type="ARBA" id="ARBA00022553"/>
    </source>
</evidence>
<reference evidence="9" key="1">
    <citation type="submission" date="2022-11" db="UniProtKB">
        <authorList>
            <consortium name="WormBaseParasite"/>
        </authorList>
    </citation>
    <scope>IDENTIFICATION</scope>
</reference>
<feature type="compositionally biased region" description="Low complexity" evidence="4">
    <location>
        <begin position="1536"/>
        <end position="1545"/>
    </location>
</feature>
<accession>A0A915A9T5</accession>
<keyword evidence="8" id="KW-1185">Reference proteome</keyword>
<dbReference type="InterPro" id="IPR046773">
    <property type="entry name" value="DOCKER_Lobe_C"/>
</dbReference>
<evidence type="ECO:0000256" key="2">
    <source>
        <dbReference type="ARBA" id="ARBA00022658"/>
    </source>
</evidence>
<dbReference type="InterPro" id="IPR021816">
    <property type="entry name" value="DOCK_C/D_N"/>
</dbReference>
<dbReference type="InterPro" id="IPR046770">
    <property type="entry name" value="DOCKER_Lobe_B"/>
</dbReference>
<dbReference type="PROSITE" id="PS50003">
    <property type="entry name" value="PH_DOMAIN"/>
    <property type="match status" value="1"/>
</dbReference>
<feature type="domain" description="PH" evidence="5">
    <location>
        <begin position="212"/>
        <end position="316"/>
    </location>
</feature>
<dbReference type="Pfam" id="PF06920">
    <property type="entry name" value="DHR-2_Lobe_A"/>
    <property type="match status" value="1"/>
</dbReference>
<dbReference type="InterPro" id="IPR026791">
    <property type="entry name" value="DOCK"/>
</dbReference>
<feature type="region of interest" description="Disordered" evidence="4">
    <location>
        <begin position="1518"/>
        <end position="1546"/>
    </location>
</feature>
<evidence type="ECO:0000259" key="7">
    <source>
        <dbReference type="PROSITE" id="PS51651"/>
    </source>
</evidence>
<dbReference type="Pfam" id="PF11878">
    <property type="entry name" value="DOCK_C-D_N"/>
    <property type="match status" value="1"/>
</dbReference>
<dbReference type="Gene3D" id="2.60.40.150">
    <property type="entry name" value="C2 domain"/>
    <property type="match status" value="1"/>
</dbReference>
<protein>
    <submittedName>
        <fullName evidence="9">PH domain-containing protein</fullName>
    </submittedName>
</protein>
<dbReference type="PANTHER" id="PTHR23317:SF26">
    <property type="entry name" value="ZIZIMIN, ISOFORM K"/>
    <property type="match status" value="1"/>
</dbReference>
<dbReference type="InterPro" id="IPR035892">
    <property type="entry name" value="C2_domain_sf"/>
</dbReference>
<dbReference type="GO" id="GO:0007264">
    <property type="term" value="P:small GTPase-mediated signal transduction"/>
    <property type="evidence" value="ECO:0007669"/>
    <property type="project" value="InterPro"/>
</dbReference>
<feature type="compositionally biased region" description="Pro residues" evidence="4">
    <location>
        <begin position="1411"/>
        <end position="1420"/>
    </location>
</feature>
<dbReference type="Pfam" id="PF14429">
    <property type="entry name" value="DOCK-C2"/>
    <property type="match status" value="1"/>
</dbReference>
<evidence type="ECO:0000256" key="3">
    <source>
        <dbReference type="PROSITE-ProRule" id="PRU00983"/>
    </source>
</evidence>
<dbReference type="Gene3D" id="1.20.58.740">
    <property type="match status" value="1"/>
</dbReference>
<feature type="compositionally biased region" description="Low complexity" evidence="4">
    <location>
        <begin position="329"/>
        <end position="341"/>
    </location>
</feature>
<dbReference type="GO" id="GO:0005085">
    <property type="term" value="F:guanyl-nucleotide exchange factor activity"/>
    <property type="evidence" value="ECO:0007669"/>
    <property type="project" value="UniProtKB-KW"/>
</dbReference>
<proteinExistence type="inferred from homology"/>
<dbReference type="SUPFAM" id="SSF50729">
    <property type="entry name" value="PH domain-like"/>
    <property type="match status" value="1"/>
</dbReference>
<evidence type="ECO:0000259" key="5">
    <source>
        <dbReference type="PROSITE" id="PS50003"/>
    </source>
</evidence>
<feature type="compositionally biased region" description="Low complexity" evidence="4">
    <location>
        <begin position="1386"/>
        <end position="1400"/>
    </location>
</feature>
<dbReference type="PROSITE" id="PS51651">
    <property type="entry name" value="DOCKER"/>
    <property type="match status" value="1"/>
</dbReference>
<feature type="compositionally biased region" description="Polar residues" evidence="4">
    <location>
        <begin position="345"/>
        <end position="355"/>
    </location>
</feature>
<dbReference type="PANTHER" id="PTHR23317">
    <property type="entry name" value="DEDICATOR OF CYTOKINESIS DOCK"/>
    <property type="match status" value="1"/>
</dbReference>
<dbReference type="Pfam" id="PF20421">
    <property type="entry name" value="DHR-2_Lobe_C"/>
    <property type="match status" value="1"/>
</dbReference>
<dbReference type="InterPro" id="IPR016024">
    <property type="entry name" value="ARM-type_fold"/>
</dbReference>
<dbReference type="InterPro" id="IPR011993">
    <property type="entry name" value="PH-like_dom_sf"/>
</dbReference>
<evidence type="ECO:0000256" key="4">
    <source>
        <dbReference type="SAM" id="MobiDB-lite"/>
    </source>
</evidence>
<feature type="region of interest" description="Disordered" evidence="4">
    <location>
        <begin position="329"/>
        <end position="355"/>
    </location>
</feature>
<feature type="region of interest" description="Disordered" evidence="4">
    <location>
        <begin position="923"/>
        <end position="950"/>
    </location>
</feature>
<dbReference type="Pfam" id="PF20422">
    <property type="entry name" value="DHR-2_Lobe_B"/>
    <property type="match status" value="1"/>
</dbReference>
<dbReference type="InterPro" id="IPR027357">
    <property type="entry name" value="DOCKER_dom"/>
</dbReference>
<dbReference type="SMART" id="SM00233">
    <property type="entry name" value="PH"/>
    <property type="match status" value="1"/>
</dbReference>
<evidence type="ECO:0000259" key="6">
    <source>
        <dbReference type="PROSITE" id="PS51650"/>
    </source>
</evidence>
<name>A0A915A9T5_PARUN</name>
<dbReference type="InterPro" id="IPR027007">
    <property type="entry name" value="C2_DOCK-type_domain"/>
</dbReference>
<keyword evidence="2" id="KW-0344">Guanine-nucleotide releasing factor</keyword>
<feature type="domain" description="DOCKER" evidence="7">
    <location>
        <begin position="1820"/>
        <end position="2258"/>
    </location>
</feature>
<sequence>RLVWVVWSLRVMRSSTLRSGGSSSIDDRRSMMSGSSGGSTLVEATSQKSATGHLRKFTAAVGKPGQAREAREAVRTAMSTVNPTRKPPLANPLDYEKFISERSAQLENDTHRELLLFPRDDIAESIVIAEEHTAIPSVDERHKIDARWLLAQEALQLYSAPQHIITFSYSSFAGDYPADTQEHDLDLQPPVYESDMILEEEKMAVEGQILSDVIREGYLFVVPEAGLLDNFKSAKKRYCVFRRNLEGKIVLEVHKSSILQSSNPPMIVQQVAISIKKGKNVLEVNGSSADRRALVLAAEVDSDLRGWKDDIDRAITMALKEDAASVSSVPGVSGAPSGIGPDTESMASEDSASGVNSFGGRDAIAPWRGRNAAEKALQPPIVTRRNLFALYTDLDRLNEPRGEMSSLIATDAPLGYSNERSVRIDANEKRVVKFLVEFVKLELRLPISNTNIQQIEPFFVRLFLFDARAGRRLSEEFRVNPNSDELDGLIKLANASSKKSISERSTLEEDGVNGIAQRMLADKRATKMICSVAQPHRDIYIVARIERVLSSDTSADVYMKSSGDVKSTTKLQKMIAQACAKLGGYRTPFAWAARPVFQDMLGCGAKLPDEMQLFRCDGNRLGDTDLHKLLIDFSRNEKSGKLMPIPGANIALNLDISAKLSEFPMRINPSLMPLRPWNVPSDSLVSPFFEVQSFGDAVVEPHTSLVNLLYVYPLSLKYDSQKTFAKARNIACTVKFITASSRGGDGIKAIYDRFASPVPFVHSARCAIQHHEQNPTFSDEIKIQLPVSLDYTDHLLFSFAHISVAGAMAVKSPNESIETPVGYAWVRLFKNDRLLIEDDEEEIVLPVSADLPPGYINYQSFGLGKEHAGPEIRWVDGGKPLFRVRVRLISSVFTSEPKIQAFFQSCQKLQRIGLLGDAAEKTNQRVDRRSLPSEGNPSTSSLAQARSCSPITDDSDECETDKLCHAMARKAEALLEVDIDRMIPFLHVILGRLLSLLPSCCTDDMAISTLSTLVGVVDKIVTAGRISLLRSFIKCHFRSTTITNTTSSDEETTYSAICKCIPLLVDHAQGDIDALAAVLRQLWFLLDVAAKSMAQYIIDTSLYKQPRRDRFSSDVLFRMENVVDKLIPLIVAKHRDLSHECRVANTALAYFLRCCLSFMDRGAVFAWIHSIVQKLDGSDSRALRDYKLEFLQILVAHEHWLPLNLTLLCDSSGEVMRKESSTIGYTRSSPTMGGTVSASGSGFLSSFFSRIFSSSSVGSNPLEANRYLRYVDEFSLSESYCSRHFLVGLLFQEFIASLREPRDYRRRAIALFRNLLAKHAADKRYTNAEAQSRIATLYTPLLRLIVENLSELEVVTKAIDSPEISPAATISPAAALSIRKHRSSSAEWRSSSLPQNASSSLCNDSIRGGPPNHPPPPPPASAQSNMGTYIAGLTEKLSKVECRDVMLCALYVLNRVPRDVLRAIWTSQHDGGAQSVVLDYIRVLEVALELFKYRGKKEVLMRTSNKICGTHRTMIIHPPSSSAGASSSTTMESHASTSSGVSSMGTGTGLCGAPTLCMDDDTDEATPFSVLQESNLAQEVALTVLETIQTLSQYVASRNKSFDTDDEKNFLRLLRLQLILLDEHWPEPVRLHSLASLAHFIELFQYRLFQNGPLDSLSLLIEALLMQLNSRLVSVQNATAALLQLVLRNGYVYTAQALAHQAALASITASNYAQNAAASRRAKVTSITERLGRPGSQTGVALARLLGQKVPLAGSARFERGLCALAALVTPPPAGRASLFDRAVQELINQLRGVLSATGALAEAINDPIRLAELHIQLANSYRGSAALRSAWFETLAETHIKERWFSEAAVCEAHVIAIIGKELTANGIVSLDWSLLDVINDSITNDENVFDDHSDSTQQAGFTLENFTAKIEKTVQTLVLAERYEAVGPLCRLAIPIYEQQNNYRALVSMYAELQQAYSLADQAKATRKRHFGSYFRVVFYGANHFREDHGTEWIYHEPAHTSLAEACERMSEACRSVLGHERVQVLAEGELDESQMKENMAYVQMTHVEPLAKDDDLSSFRVNTNVRQFTYECPIVDESVPKDAPEIARRTLKRICLTTAESFPNTRRRERVIERTEKILTPLELAVENLLFKANQIRRTLDAATGSGDSEKAIIERLDIKGLQLLLQGAVQPTVNVGPLAYAEAFTTASQIERYGQSGVKKLAEAFKSLMAECAEALKANEAAIGSDQAEYQTMLKNAFAAMLERLHAFFGESQVDRHAQQMNILHEHRCTFSTQLVV</sequence>
<dbReference type="InterPro" id="IPR043162">
    <property type="entry name" value="DOCK_C_lobe_C"/>
</dbReference>
<evidence type="ECO:0000313" key="9">
    <source>
        <dbReference type="WBParaSite" id="PgR002_g268_t03"/>
    </source>
</evidence>